<sequence length="534" mass="59954">MAAEATGPVTMNDDGSSVMNREVIKINRHTNMTELQNLYELDRTVTYLLQNNFIKVALQFPDEMLSDADAVVSMLKDKVPNAEFFVLADTSYGSCCVDEVASQHVQAQVIIHYGHSCLSPTSHLPVLYIFGHLPIDVKRSVQKLTSMVPNQTQPIILMSNVEYSYAMDDMCNQLKRHYTQIIPTRIRQQDVHSLPLPSTCKDDLDDECCGGCGNSAKNRGSNVKHELSSVSNQQNGRHYELPDGVALNDCVIFFIGHDGPTMNNVMMVHNQCQAIIEILQDVYSFDPSTNQGRQETVAVNRRLMKRYTMVQKAKDAMTIGIVVGTLGVASYMNIIEHLKKVIVAARRKWYLFVMGKLNVAKMANFMEIDCYVLVACPENSLIDSKEFYRPIVTPYELELALMKSAEWTGNYVLDFSKLLPHLRSGDFQYDEEKDDGSSDDEGHFSLITGQYVSNPFQKVRHTSEDAMALTSQLSGLTLRNQETTITQLLNSTAGDYLQKRSYQGLDPKIGEDEASVVEEGRSGIARGYTQEKDE</sequence>
<comment type="cofactor">
    <cofactor evidence="1">
        <name>[4Fe-4S] cluster</name>
        <dbReference type="ChEBI" id="CHEBI:49883"/>
    </cofactor>
</comment>
<dbReference type="Pfam" id="PF01866">
    <property type="entry name" value="Diphthamide_syn"/>
    <property type="match status" value="1"/>
</dbReference>
<evidence type="ECO:0000256" key="2">
    <source>
        <dbReference type="ARBA" id="ARBA00005156"/>
    </source>
</evidence>
<evidence type="ECO:0000256" key="5">
    <source>
        <dbReference type="ARBA" id="ARBA00022723"/>
    </source>
</evidence>
<comment type="pathway">
    <text evidence="2 10">Protein modification; peptidyl-diphthamide biosynthesis.</text>
</comment>
<evidence type="ECO:0000256" key="6">
    <source>
        <dbReference type="ARBA" id="ARBA00023004"/>
    </source>
</evidence>
<dbReference type="Proteomes" id="UP000242146">
    <property type="component" value="Unassembled WGS sequence"/>
</dbReference>
<comment type="subcellular location">
    <subcellularLocation>
        <location evidence="10">Cytoplasm</location>
    </subcellularLocation>
</comment>
<keyword evidence="5 10" id="KW-0479">Metal-binding</keyword>
<dbReference type="FunFam" id="3.40.50.11840:FF:000002">
    <property type="entry name" value="2-(3-amino-3-carboxypropyl)histidine synthase subunit 2"/>
    <property type="match status" value="1"/>
</dbReference>
<name>A0A1X2G6J0_9FUNG</name>
<evidence type="ECO:0000256" key="7">
    <source>
        <dbReference type="ARBA" id="ARBA00023014"/>
    </source>
</evidence>
<dbReference type="GO" id="GO:0005737">
    <property type="term" value="C:cytoplasm"/>
    <property type="evidence" value="ECO:0007669"/>
    <property type="project" value="UniProtKB-SubCell"/>
</dbReference>
<dbReference type="FunFam" id="3.40.50.11860:FF:000001">
    <property type="entry name" value="2-(3-amino-3-carboxypropyl)histidine synthase subunit 2"/>
    <property type="match status" value="1"/>
</dbReference>
<evidence type="ECO:0000256" key="3">
    <source>
        <dbReference type="ARBA" id="ARBA00006179"/>
    </source>
</evidence>
<comment type="subunit">
    <text evidence="8">Component of the 2-(3-amino-3-carboxypropyl)histidine synthase complex composed of DPH1, DPH2, DPH3 and a NADH-dependent reductase, predominantly CBR1.</text>
</comment>
<dbReference type="GO" id="GO:0017183">
    <property type="term" value="P:protein histidyl modification to diphthamide"/>
    <property type="evidence" value="ECO:0007669"/>
    <property type="project" value="UniProtKB-UniPathway"/>
</dbReference>
<evidence type="ECO:0000256" key="10">
    <source>
        <dbReference type="RuleBase" id="RU364133"/>
    </source>
</evidence>
<evidence type="ECO:0000256" key="1">
    <source>
        <dbReference type="ARBA" id="ARBA00001966"/>
    </source>
</evidence>
<dbReference type="SFLD" id="SFLDG01121">
    <property type="entry name" value="Diphthamide_biosynthesis"/>
    <property type="match status" value="1"/>
</dbReference>
<evidence type="ECO:0000256" key="8">
    <source>
        <dbReference type="ARBA" id="ARBA00034128"/>
    </source>
</evidence>
<dbReference type="AlphaFoldDB" id="A0A1X2G6J0"/>
<dbReference type="GO" id="GO:0046872">
    <property type="term" value="F:metal ion binding"/>
    <property type="evidence" value="ECO:0007669"/>
    <property type="project" value="UniProtKB-KW"/>
</dbReference>
<evidence type="ECO:0000256" key="4">
    <source>
        <dbReference type="ARBA" id="ARBA00021914"/>
    </source>
</evidence>
<gene>
    <name evidence="12" type="ORF">DM01DRAFT_1311204</name>
</gene>
<feature type="region of interest" description="Disordered" evidence="11">
    <location>
        <begin position="510"/>
        <end position="534"/>
    </location>
</feature>
<evidence type="ECO:0000256" key="9">
    <source>
        <dbReference type="ARBA" id="ARBA00054092"/>
    </source>
</evidence>
<keyword evidence="13" id="KW-1185">Reference proteome</keyword>
<keyword evidence="10" id="KW-0963">Cytoplasm</keyword>
<dbReference type="NCBIfam" id="TIGR00272">
    <property type="entry name" value="DPH2"/>
    <property type="match status" value="1"/>
</dbReference>
<dbReference type="InterPro" id="IPR016435">
    <property type="entry name" value="DPH1/DPH2"/>
</dbReference>
<comment type="function">
    <text evidence="9">Required for the first step of diphthamide biosynthesis, a post-translational modification of histidine which occurs in elongation factor 2. DPH1 and DPH2 transfer a 3-amino-3-carboxypropyl (ACP) group from S-adenosyl-L-methionine (SAM) to a histidine residue, the reaction is assisted by a reduction system comprising DPH3 and a NADH-dependent reductase, predominantly CBR1. Facilitates the reduction of the catalytic iron-sulfur cluster found in the DPH1 subunit.</text>
</comment>
<evidence type="ECO:0000313" key="13">
    <source>
        <dbReference type="Proteomes" id="UP000242146"/>
    </source>
</evidence>
<evidence type="ECO:0000256" key="11">
    <source>
        <dbReference type="SAM" id="MobiDB-lite"/>
    </source>
</evidence>
<dbReference type="GO" id="GO:0090560">
    <property type="term" value="F:2-(3-amino-3-carboxypropyl)histidine synthase activity"/>
    <property type="evidence" value="ECO:0007669"/>
    <property type="project" value="InterPro"/>
</dbReference>
<dbReference type="UniPathway" id="UPA00559"/>
<dbReference type="EMBL" id="MCGT01000038">
    <property type="protein sequence ID" value="ORX46325.1"/>
    <property type="molecule type" value="Genomic_DNA"/>
</dbReference>
<dbReference type="Gene3D" id="3.40.50.11840">
    <property type="entry name" value="Diphthamide synthesis DPH1/DPH2 domain 1"/>
    <property type="match status" value="1"/>
</dbReference>
<comment type="function">
    <text evidence="10">Required for the first step of diphthamide biosynthesis, a post-translational modification of histidine which occurs in elongation factor 2. DPH1 and DPH2 transfer a 3-amino-3-carboxypropyl (ACP) group from S-adenosyl-L-methionine (SAM) to a histidine residue, the reaction is assisted by a reduction system comprising DPH3 and a NADH-dependent reductase. Facilitates the reduction of the catalytic iron-sulfur cluster found in the DPH1 subunit.</text>
</comment>
<dbReference type="OrthoDB" id="449241at2759"/>
<dbReference type="InterPro" id="IPR010014">
    <property type="entry name" value="DHP2"/>
</dbReference>
<comment type="caution">
    <text evidence="12">The sequence shown here is derived from an EMBL/GenBank/DDBJ whole genome shotgun (WGS) entry which is preliminary data.</text>
</comment>
<dbReference type="SFLD" id="SFLDF00408">
    <property type="entry name" value="Diphthamide_biosynthesis_famil"/>
    <property type="match status" value="1"/>
</dbReference>
<dbReference type="STRING" id="101127.A0A1X2G6J0"/>
<dbReference type="SFLD" id="SFLDS00032">
    <property type="entry name" value="Radical_SAM_3-amino-3-carboxyp"/>
    <property type="match status" value="1"/>
</dbReference>
<comment type="similarity">
    <text evidence="3 10">Belongs to the DPH1/DPH2 family. DPH2 subfamily.</text>
</comment>
<protein>
    <recommendedName>
        <fullName evidence="4 10">2-(3-amino-3-carboxypropyl)histidine synthase subunit 2</fullName>
    </recommendedName>
</protein>
<dbReference type="InterPro" id="IPR042263">
    <property type="entry name" value="DPH1/DPH2_1"/>
</dbReference>
<keyword evidence="6 10" id="KW-0408">Iron</keyword>
<accession>A0A1X2G6J0</accession>
<proteinExistence type="inferred from homology"/>
<dbReference type="Gene3D" id="3.40.50.11860">
    <property type="entry name" value="Diphthamide synthesis DPH1/DPH2 domain 3"/>
    <property type="match status" value="1"/>
</dbReference>
<dbReference type="PANTHER" id="PTHR10762:SF2">
    <property type="entry name" value="2-(3-AMINO-3-CARBOXYPROPYL)HISTIDINE SYNTHASE SUBUNIT 2"/>
    <property type="match status" value="1"/>
</dbReference>
<evidence type="ECO:0000313" key="12">
    <source>
        <dbReference type="EMBL" id="ORX46325.1"/>
    </source>
</evidence>
<dbReference type="NCBIfam" id="TIGR00322">
    <property type="entry name" value="diphth2_R"/>
    <property type="match status" value="1"/>
</dbReference>
<organism evidence="12 13">
    <name type="scientific">Hesseltinella vesiculosa</name>
    <dbReference type="NCBI Taxonomy" id="101127"/>
    <lineage>
        <taxon>Eukaryota</taxon>
        <taxon>Fungi</taxon>
        <taxon>Fungi incertae sedis</taxon>
        <taxon>Mucoromycota</taxon>
        <taxon>Mucoromycotina</taxon>
        <taxon>Mucoromycetes</taxon>
        <taxon>Mucorales</taxon>
        <taxon>Cunninghamellaceae</taxon>
        <taxon>Hesseltinella</taxon>
    </lineage>
</organism>
<keyword evidence="7 10" id="KW-0411">Iron-sulfur</keyword>
<dbReference type="PANTHER" id="PTHR10762">
    <property type="entry name" value="DIPHTHAMIDE BIOSYNTHESIS PROTEIN"/>
    <property type="match status" value="1"/>
</dbReference>
<dbReference type="InterPro" id="IPR042265">
    <property type="entry name" value="DPH1/DPH2_3"/>
</dbReference>
<dbReference type="GO" id="GO:0051536">
    <property type="term" value="F:iron-sulfur cluster binding"/>
    <property type="evidence" value="ECO:0007669"/>
    <property type="project" value="UniProtKB-KW"/>
</dbReference>
<reference evidence="12 13" key="1">
    <citation type="submission" date="2016-07" db="EMBL/GenBank/DDBJ databases">
        <title>Pervasive Adenine N6-methylation of Active Genes in Fungi.</title>
        <authorList>
            <consortium name="DOE Joint Genome Institute"/>
            <person name="Mondo S.J."/>
            <person name="Dannebaum R.O."/>
            <person name="Kuo R.C."/>
            <person name="Labutti K."/>
            <person name="Haridas S."/>
            <person name="Kuo A."/>
            <person name="Salamov A."/>
            <person name="Ahrendt S.R."/>
            <person name="Lipzen A."/>
            <person name="Sullivan W."/>
            <person name="Andreopoulos W.B."/>
            <person name="Clum A."/>
            <person name="Lindquist E."/>
            <person name="Daum C."/>
            <person name="Ramamoorthy G.K."/>
            <person name="Gryganskyi A."/>
            <person name="Culley D."/>
            <person name="Magnuson J.K."/>
            <person name="James T.Y."/>
            <person name="O'Malley M.A."/>
            <person name="Stajich J.E."/>
            <person name="Spatafora J.W."/>
            <person name="Visel A."/>
            <person name="Grigoriev I.V."/>
        </authorList>
    </citation>
    <scope>NUCLEOTIDE SEQUENCE [LARGE SCALE GENOMIC DNA]</scope>
    <source>
        <strain evidence="12 13">NRRL 3301</strain>
    </source>
</reference>